<keyword evidence="5 7" id="KW-1133">Transmembrane helix</keyword>
<sequence length="301" mass="31133">MSDGVASESTALKTSLVATAVLGGGAVIWGVISGSSVVLFDGIYMLAGIALVGTSMVAAHAAASPPSVEFPFGRHGATALAVALQGTALIATLTYGVADAVSVIIAGGSDADPGSVALYGVVSAVLSLLVVVLLTRPARSSQLVRAELVGWRAGTLMSVMVAIGGGIALALRHHGAASAAAYVDPTLVLIASAAIAPMAVKLARQAIRELMEAAPPDELSAIIERAADEATEHFDLADPVIRATRLGRRLYVEVDYLVAPGVWRVEEEDQVRRFIVDRLASTEHEVWATVELSTDRSLMED</sequence>
<organism evidence="9 10">
    <name type="scientific">Gordonia sputi NBRC 100414</name>
    <dbReference type="NCBI Taxonomy" id="1089453"/>
    <lineage>
        <taxon>Bacteria</taxon>
        <taxon>Bacillati</taxon>
        <taxon>Actinomycetota</taxon>
        <taxon>Actinomycetes</taxon>
        <taxon>Mycobacteriales</taxon>
        <taxon>Gordoniaceae</taxon>
        <taxon>Gordonia</taxon>
    </lineage>
</organism>
<evidence type="ECO:0000256" key="4">
    <source>
        <dbReference type="ARBA" id="ARBA00022692"/>
    </source>
</evidence>
<feature type="domain" description="Cation efflux protein transmembrane" evidence="8">
    <location>
        <begin position="13"/>
        <end position="211"/>
    </location>
</feature>
<evidence type="ECO:0000256" key="6">
    <source>
        <dbReference type="ARBA" id="ARBA00023136"/>
    </source>
</evidence>
<dbReference type="GO" id="GO:0015341">
    <property type="term" value="F:zinc efflux antiporter activity"/>
    <property type="evidence" value="ECO:0007669"/>
    <property type="project" value="TreeGrafter"/>
</dbReference>
<dbReference type="InterPro" id="IPR002524">
    <property type="entry name" value="Cation_efflux"/>
</dbReference>
<dbReference type="InterPro" id="IPR050291">
    <property type="entry name" value="CDF_Transporter"/>
</dbReference>
<dbReference type="GO" id="GO:0015086">
    <property type="term" value="F:cadmium ion transmembrane transporter activity"/>
    <property type="evidence" value="ECO:0007669"/>
    <property type="project" value="TreeGrafter"/>
</dbReference>
<feature type="transmembrane region" description="Helical" evidence="7">
    <location>
        <begin position="44"/>
        <end position="63"/>
    </location>
</feature>
<keyword evidence="10" id="KW-1185">Reference proteome</keyword>
<evidence type="ECO:0000256" key="7">
    <source>
        <dbReference type="SAM" id="Phobius"/>
    </source>
</evidence>
<dbReference type="SUPFAM" id="SSF161111">
    <property type="entry name" value="Cation efflux protein transmembrane domain-like"/>
    <property type="match status" value="1"/>
</dbReference>
<feature type="transmembrane region" description="Helical" evidence="7">
    <location>
        <begin position="116"/>
        <end position="134"/>
    </location>
</feature>
<accession>H5U4H5</accession>
<dbReference type="Gene3D" id="1.20.1510.10">
    <property type="entry name" value="Cation efflux protein transmembrane domain"/>
    <property type="match status" value="1"/>
</dbReference>
<dbReference type="RefSeq" id="WP_005207715.1">
    <property type="nucleotide sequence ID" value="NZ_BAFC01000111.1"/>
</dbReference>
<feature type="transmembrane region" description="Helical" evidence="7">
    <location>
        <begin position="155"/>
        <end position="173"/>
    </location>
</feature>
<evidence type="ECO:0000256" key="1">
    <source>
        <dbReference type="ARBA" id="ARBA00004141"/>
    </source>
</evidence>
<dbReference type="EMBL" id="BAFC01000111">
    <property type="protein sequence ID" value="GAB40633.1"/>
    <property type="molecule type" value="Genomic_DNA"/>
</dbReference>
<name>H5U4H5_9ACTN</name>
<dbReference type="InterPro" id="IPR058533">
    <property type="entry name" value="Cation_efflux_TM"/>
</dbReference>
<evidence type="ECO:0000256" key="3">
    <source>
        <dbReference type="ARBA" id="ARBA00022448"/>
    </source>
</evidence>
<dbReference type="GO" id="GO:0006882">
    <property type="term" value="P:intracellular zinc ion homeostasis"/>
    <property type="evidence" value="ECO:0007669"/>
    <property type="project" value="TreeGrafter"/>
</dbReference>
<keyword evidence="3" id="KW-0813">Transport</keyword>
<evidence type="ECO:0000313" key="9">
    <source>
        <dbReference type="EMBL" id="GAB40633.1"/>
    </source>
</evidence>
<dbReference type="PANTHER" id="PTHR43840">
    <property type="entry name" value="MITOCHONDRIAL METAL TRANSPORTER 1-RELATED"/>
    <property type="match status" value="1"/>
</dbReference>
<dbReference type="NCBIfam" id="TIGR01297">
    <property type="entry name" value="CDF"/>
    <property type="match status" value="1"/>
</dbReference>
<comment type="subcellular location">
    <subcellularLocation>
        <location evidence="1">Membrane</location>
        <topology evidence="1">Multi-pass membrane protein</topology>
    </subcellularLocation>
</comment>
<dbReference type="GO" id="GO:0005886">
    <property type="term" value="C:plasma membrane"/>
    <property type="evidence" value="ECO:0007669"/>
    <property type="project" value="TreeGrafter"/>
</dbReference>
<dbReference type="InterPro" id="IPR027469">
    <property type="entry name" value="Cation_efflux_TMD_sf"/>
</dbReference>
<evidence type="ECO:0000259" key="8">
    <source>
        <dbReference type="Pfam" id="PF01545"/>
    </source>
</evidence>
<dbReference type="Proteomes" id="UP000005845">
    <property type="component" value="Unassembled WGS sequence"/>
</dbReference>
<comment type="caution">
    <text evidence="9">The sequence shown here is derived from an EMBL/GenBank/DDBJ whole genome shotgun (WGS) entry which is preliminary data.</text>
</comment>
<dbReference type="AlphaFoldDB" id="H5U4H5"/>
<reference evidence="9 10" key="1">
    <citation type="submission" date="2012-02" db="EMBL/GenBank/DDBJ databases">
        <title>Whole genome shotgun sequence of Gordonia sputi NBRC 100414.</title>
        <authorList>
            <person name="Yoshida I."/>
            <person name="Hosoyama A."/>
            <person name="Tsuchikane K."/>
            <person name="Katsumata H."/>
            <person name="Yamazaki S."/>
            <person name="Fujita N."/>
        </authorList>
    </citation>
    <scope>NUCLEOTIDE SEQUENCE [LARGE SCALE GENOMIC DNA]</scope>
    <source>
        <strain evidence="9 10">NBRC 100414</strain>
    </source>
</reference>
<evidence type="ECO:0000313" key="10">
    <source>
        <dbReference type="Proteomes" id="UP000005845"/>
    </source>
</evidence>
<protein>
    <submittedName>
        <fullName evidence="9">Putative cation efflux system protein</fullName>
    </submittedName>
</protein>
<dbReference type="eggNOG" id="COG3965">
    <property type="taxonomic scope" value="Bacteria"/>
</dbReference>
<keyword evidence="4 7" id="KW-0812">Transmembrane</keyword>
<proteinExistence type="inferred from homology"/>
<evidence type="ECO:0000256" key="5">
    <source>
        <dbReference type="ARBA" id="ARBA00022989"/>
    </source>
</evidence>
<gene>
    <name evidence="9" type="ORF">GOSPT_113_00210</name>
</gene>
<dbReference type="GO" id="GO:0015093">
    <property type="term" value="F:ferrous iron transmembrane transporter activity"/>
    <property type="evidence" value="ECO:0007669"/>
    <property type="project" value="TreeGrafter"/>
</dbReference>
<dbReference type="Pfam" id="PF01545">
    <property type="entry name" value="Cation_efflux"/>
    <property type="match status" value="1"/>
</dbReference>
<dbReference type="PANTHER" id="PTHR43840:SF15">
    <property type="entry name" value="MITOCHONDRIAL METAL TRANSPORTER 1-RELATED"/>
    <property type="match status" value="1"/>
</dbReference>
<comment type="similarity">
    <text evidence="2">Belongs to the cation diffusion facilitator (CDF) transporter (TC 2.A.4) family.</text>
</comment>
<feature type="transmembrane region" description="Helical" evidence="7">
    <location>
        <begin position="12"/>
        <end position="32"/>
    </location>
</feature>
<keyword evidence="6 7" id="KW-0472">Membrane</keyword>
<feature type="transmembrane region" description="Helical" evidence="7">
    <location>
        <begin position="75"/>
        <end position="96"/>
    </location>
</feature>
<evidence type="ECO:0000256" key="2">
    <source>
        <dbReference type="ARBA" id="ARBA00008114"/>
    </source>
</evidence>
<feature type="transmembrane region" description="Helical" evidence="7">
    <location>
        <begin position="179"/>
        <end position="200"/>
    </location>
</feature>